<evidence type="ECO:0000259" key="4">
    <source>
        <dbReference type="PROSITE" id="PS01124"/>
    </source>
</evidence>
<dbReference type="PROSITE" id="PS01124">
    <property type="entry name" value="HTH_ARAC_FAMILY_2"/>
    <property type="match status" value="1"/>
</dbReference>
<dbReference type="SUPFAM" id="SSF51215">
    <property type="entry name" value="Regulatory protein AraC"/>
    <property type="match status" value="1"/>
</dbReference>
<dbReference type="InterPro" id="IPR050204">
    <property type="entry name" value="AraC_XylS_family_regulators"/>
</dbReference>
<gene>
    <name evidence="5" type="ORF">C1I92_03195</name>
</gene>
<keyword evidence="3" id="KW-0804">Transcription</keyword>
<evidence type="ECO:0000256" key="1">
    <source>
        <dbReference type="ARBA" id="ARBA00023015"/>
    </source>
</evidence>
<dbReference type="InterPro" id="IPR009057">
    <property type="entry name" value="Homeodomain-like_sf"/>
</dbReference>
<dbReference type="InterPro" id="IPR037923">
    <property type="entry name" value="HTH-like"/>
</dbReference>
<dbReference type="Pfam" id="PF12833">
    <property type="entry name" value="HTH_18"/>
    <property type="match status" value="1"/>
</dbReference>
<name>A0A2W2BKT5_9ACTN</name>
<dbReference type="Gene3D" id="1.10.10.60">
    <property type="entry name" value="Homeodomain-like"/>
    <property type="match status" value="2"/>
</dbReference>
<feature type="domain" description="HTH araC/xylS-type" evidence="4">
    <location>
        <begin position="191"/>
        <end position="289"/>
    </location>
</feature>
<dbReference type="Gene3D" id="2.60.120.280">
    <property type="entry name" value="Regulatory protein AraC"/>
    <property type="match status" value="1"/>
</dbReference>
<keyword evidence="2" id="KW-0238">DNA-binding</keyword>
<dbReference type="AlphaFoldDB" id="A0A2W2BKT5"/>
<dbReference type="InterPro" id="IPR003313">
    <property type="entry name" value="AraC-bd"/>
</dbReference>
<evidence type="ECO:0000256" key="3">
    <source>
        <dbReference type="ARBA" id="ARBA00023163"/>
    </source>
</evidence>
<proteinExistence type="predicted"/>
<comment type="caution">
    <text evidence="5">The sequence shown here is derived from an EMBL/GenBank/DDBJ whole genome shotgun (WGS) entry which is preliminary data.</text>
</comment>
<dbReference type="GO" id="GO:0043565">
    <property type="term" value="F:sequence-specific DNA binding"/>
    <property type="evidence" value="ECO:0007669"/>
    <property type="project" value="InterPro"/>
</dbReference>
<dbReference type="SUPFAM" id="SSF46689">
    <property type="entry name" value="Homeodomain-like"/>
    <property type="match status" value="2"/>
</dbReference>
<dbReference type="InterPro" id="IPR018060">
    <property type="entry name" value="HTH_AraC"/>
</dbReference>
<dbReference type="GO" id="GO:0003700">
    <property type="term" value="F:DNA-binding transcription factor activity"/>
    <property type="evidence" value="ECO:0007669"/>
    <property type="project" value="InterPro"/>
</dbReference>
<dbReference type="Proteomes" id="UP000248764">
    <property type="component" value="Unassembled WGS sequence"/>
</dbReference>
<protein>
    <submittedName>
        <fullName evidence="5">AraC family transcriptional regulator</fullName>
    </submittedName>
</protein>
<dbReference type="PRINTS" id="PR00032">
    <property type="entry name" value="HTHARAC"/>
</dbReference>
<organism evidence="5 6">
    <name type="scientific">Jiangella anatolica</name>
    <dbReference type="NCBI Taxonomy" id="2670374"/>
    <lineage>
        <taxon>Bacteria</taxon>
        <taxon>Bacillati</taxon>
        <taxon>Actinomycetota</taxon>
        <taxon>Actinomycetes</taxon>
        <taxon>Jiangellales</taxon>
        <taxon>Jiangellaceae</taxon>
        <taxon>Jiangella</taxon>
    </lineage>
</organism>
<evidence type="ECO:0000313" key="6">
    <source>
        <dbReference type="Proteomes" id="UP000248764"/>
    </source>
</evidence>
<reference evidence="5 6" key="1">
    <citation type="submission" date="2018-01" db="EMBL/GenBank/DDBJ databases">
        <title>Draft genome sequence of Jiangella sp. GTF31.</title>
        <authorList>
            <person name="Sahin N."/>
            <person name="Ay H."/>
            <person name="Saygin H."/>
        </authorList>
    </citation>
    <scope>NUCLEOTIDE SEQUENCE [LARGE SCALE GENOMIC DNA]</scope>
    <source>
        <strain evidence="5 6">GTF31</strain>
    </source>
</reference>
<accession>A0A2W2BKT5</accession>
<keyword evidence="6" id="KW-1185">Reference proteome</keyword>
<sequence>MPARDGLRPQRLYAVPRRQVTAALTAPVTRRLVVTDAGYSPAAAPFAASRPAASRHTVLAVCASGSGWAQLGGRRHGVGAGAALVVPAGTPHAYGGSPSSPWTVWWCHLRGSDVPEVVEALGAPVVPIRQLDRAVALADEIVARLAREVDADGDGRGAARLVGVAGAAWKLLTQLIADRSPAPEAASDPLRRAMDYLASRLDGTVRVPELAALVGVSPSHLTALFRRATGGGVHAYQTTLRMERARHLLTTTQATVSEIARDVGYGDPFHFSRQFRQLHTMSPTDYRRAAHPAP</sequence>
<dbReference type="InterPro" id="IPR020449">
    <property type="entry name" value="Tscrpt_reg_AraC-type_HTH"/>
</dbReference>
<evidence type="ECO:0000256" key="2">
    <source>
        <dbReference type="ARBA" id="ARBA00023125"/>
    </source>
</evidence>
<dbReference type="PANTHER" id="PTHR46796">
    <property type="entry name" value="HTH-TYPE TRANSCRIPTIONAL ACTIVATOR RHAS-RELATED"/>
    <property type="match status" value="1"/>
</dbReference>
<dbReference type="EMBL" id="POTW01000005">
    <property type="protein sequence ID" value="PZF85900.1"/>
    <property type="molecule type" value="Genomic_DNA"/>
</dbReference>
<evidence type="ECO:0000313" key="5">
    <source>
        <dbReference type="EMBL" id="PZF85900.1"/>
    </source>
</evidence>
<keyword evidence="1" id="KW-0805">Transcription regulation</keyword>
<dbReference type="RefSeq" id="WP_111253222.1">
    <property type="nucleotide sequence ID" value="NZ_POTW01000005.1"/>
</dbReference>
<dbReference type="SMART" id="SM00342">
    <property type="entry name" value="HTH_ARAC"/>
    <property type="match status" value="1"/>
</dbReference>
<dbReference type="Pfam" id="PF02311">
    <property type="entry name" value="AraC_binding"/>
    <property type="match status" value="1"/>
</dbReference>